<dbReference type="Pfam" id="PF20882">
    <property type="entry name" value="Sos7"/>
    <property type="match status" value="1"/>
</dbReference>
<feature type="region of interest" description="Disordered" evidence="2">
    <location>
        <begin position="1"/>
        <end position="48"/>
    </location>
</feature>
<dbReference type="AlphaFoldDB" id="A0AAF0DVR9"/>
<sequence>MTTRRQSASNATRTARVSVSPGSKSLSYLSPKRDALKPVAEHDETDSGIQDTIRATQSLLATLETPSSGAQGSLGLHVLREKLAQYAESEQQPIVDEGLGLDWELYNDVGGALEQEEALLLDYFRKLKFIYLEQETKLRFLADLQDDPETGQEPQILSAADVAQREHDCRRVKQQLVEAKRRVRDLREEIDELAAALAKPWAALEDGAHEAKQLISEISDMELELARSKAAEGTQGAMTTAEAEALCDEQIVEMQTFDDDTTHKAREMEQCKRELAESLRHLERLKVERSAAEKLANEAQLGAGRDRGRDWEMERVCARHQSMLDHLHETLALQALRAPSAHELELVLAPHGTKLRLAFDEPGGALMQYTVEDAHGEAIDLSKDTLAFADAALASNLPAALAQRIWQEV</sequence>
<evidence type="ECO:0000256" key="2">
    <source>
        <dbReference type="SAM" id="MobiDB-lite"/>
    </source>
</evidence>
<accession>A0AAF0DVR9</accession>
<dbReference type="PANTHER" id="PTHR37329:SF1">
    <property type="entry name" value="KINETOCHORE PROTEIN SOS7"/>
    <property type="match status" value="1"/>
</dbReference>
<feature type="domain" description="Kinetochore protein Sos7 coiled-coil" evidence="3">
    <location>
        <begin position="122"/>
        <end position="200"/>
    </location>
</feature>
<reference evidence="4" key="1">
    <citation type="submission" date="2023-03" db="EMBL/GenBank/DDBJ databases">
        <title>Mating type loci evolution in Malassezia.</title>
        <authorList>
            <person name="Coelho M.A."/>
        </authorList>
    </citation>
    <scope>NUCLEOTIDE SEQUENCE</scope>
    <source>
        <strain evidence="4">CBS 14135</strain>
    </source>
</reference>
<keyword evidence="1" id="KW-0175">Coiled coil</keyword>
<evidence type="ECO:0000259" key="3">
    <source>
        <dbReference type="Pfam" id="PF20882"/>
    </source>
</evidence>
<evidence type="ECO:0000313" key="5">
    <source>
        <dbReference type="Proteomes" id="UP001216638"/>
    </source>
</evidence>
<feature type="compositionally biased region" description="Basic and acidic residues" evidence="2">
    <location>
        <begin position="31"/>
        <end position="42"/>
    </location>
</feature>
<organism evidence="4 5">
    <name type="scientific">Malassezia brasiliensis</name>
    <dbReference type="NCBI Taxonomy" id="1821822"/>
    <lineage>
        <taxon>Eukaryota</taxon>
        <taxon>Fungi</taxon>
        <taxon>Dikarya</taxon>
        <taxon>Basidiomycota</taxon>
        <taxon>Ustilaginomycotina</taxon>
        <taxon>Malasseziomycetes</taxon>
        <taxon>Malasseziales</taxon>
        <taxon>Malasseziaceae</taxon>
        <taxon>Malassezia</taxon>
    </lineage>
</organism>
<feature type="coiled-coil region" evidence="1">
    <location>
        <begin position="162"/>
        <end position="231"/>
    </location>
</feature>
<dbReference type="PANTHER" id="PTHR37329">
    <property type="entry name" value="KINETOCHORE PROTEIN SOS7"/>
    <property type="match status" value="1"/>
</dbReference>
<proteinExistence type="predicted"/>
<protein>
    <recommendedName>
        <fullName evidence="3">Kinetochore protein Sos7 coiled-coil domain-containing protein</fullName>
    </recommendedName>
</protein>
<dbReference type="GO" id="GO:0000776">
    <property type="term" value="C:kinetochore"/>
    <property type="evidence" value="ECO:0007669"/>
    <property type="project" value="InterPro"/>
</dbReference>
<dbReference type="GO" id="GO:0034501">
    <property type="term" value="P:protein localization to kinetochore"/>
    <property type="evidence" value="ECO:0007669"/>
    <property type="project" value="InterPro"/>
</dbReference>
<name>A0AAF0DVR9_9BASI</name>
<dbReference type="GO" id="GO:0051315">
    <property type="term" value="P:attachment of mitotic spindle microtubules to kinetochore"/>
    <property type="evidence" value="ECO:0007669"/>
    <property type="project" value="TreeGrafter"/>
</dbReference>
<evidence type="ECO:0000256" key="1">
    <source>
        <dbReference type="SAM" id="Coils"/>
    </source>
</evidence>
<dbReference type="InterPro" id="IPR048781">
    <property type="entry name" value="Sos7_CC"/>
</dbReference>
<dbReference type="Proteomes" id="UP001216638">
    <property type="component" value="Chromosome 3"/>
</dbReference>
<keyword evidence="5" id="KW-1185">Reference proteome</keyword>
<dbReference type="EMBL" id="CP119953">
    <property type="protein sequence ID" value="WFC96312.1"/>
    <property type="molecule type" value="Genomic_DNA"/>
</dbReference>
<feature type="compositionally biased region" description="Polar residues" evidence="2">
    <location>
        <begin position="1"/>
        <end position="28"/>
    </location>
</feature>
<gene>
    <name evidence="4" type="ORF">MBRA1_002969</name>
</gene>
<evidence type="ECO:0000313" key="4">
    <source>
        <dbReference type="EMBL" id="WFC96312.1"/>
    </source>
</evidence>
<dbReference type="InterPro" id="IPR037475">
    <property type="entry name" value="Sos7"/>
</dbReference>
<feature type="coiled-coil region" evidence="1">
    <location>
        <begin position="265"/>
        <end position="302"/>
    </location>
</feature>